<dbReference type="InterPro" id="IPR006566">
    <property type="entry name" value="FBD"/>
</dbReference>
<dbReference type="Gramene" id="LPERR07G08640.1">
    <property type="protein sequence ID" value="LPERR07G08640.1"/>
    <property type="gene ID" value="LPERR07G08640"/>
</dbReference>
<dbReference type="InterPro" id="IPR055411">
    <property type="entry name" value="LRR_FXL15/At3g58940/PEG3-like"/>
</dbReference>
<dbReference type="Proteomes" id="UP000032180">
    <property type="component" value="Chromosome 7"/>
</dbReference>
<dbReference type="AlphaFoldDB" id="A0A0D9WXM5"/>
<dbReference type="PANTHER" id="PTHR32141">
    <property type="match status" value="1"/>
</dbReference>
<feature type="domain" description="FBD" evidence="2">
    <location>
        <begin position="274"/>
        <end position="314"/>
    </location>
</feature>
<name>A0A0D9WXM5_9ORYZ</name>
<accession>A0A0D9WXM5</accession>
<evidence type="ECO:0000256" key="1">
    <source>
        <dbReference type="SAM" id="SignalP"/>
    </source>
</evidence>
<organism evidence="4 5">
    <name type="scientific">Leersia perrieri</name>
    <dbReference type="NCBI Taxonomy" id="77586"/>
    <lineage>
        <taxon>Eukaryota</taxon>
        <taxon>Viridiplantae</taxon>
        <taxon>Streptophyta</taxon>
        <taxon>Embryophyta</taxon>
        <taxon>Tracheophyta</taxon>
        <taxon>Spermatophyta</taxon>
        <taxon>Magnoliopsida</taxon>
        <taxon>Liliopsida</taxon>
        <taxon>Poales</taxon>
        <taxon>Poaceae</taxon>
        <taxon>BOP clade</taxon>
        <taxon>Oryzoideae</taxon>
        <taxon>Oryzeae</taxon>
        <taxon>Oryzinae</taxon>
        <taxon>Leersia</taxon>
    </lineage>
</organism>
<dbReference type="STRING" id="77586.A0A0D9WXM5"/>
<dbReference type="InterPro" id="IPR055302">
    <property type="entry name" value="F-box_dom-containing"/>
</dbReference>
<dbReference type="Pfam" id="PF24758">
    <property type="entry name" value="LRR_At5g56370"/>
    <property type="match status" value="1"/>
</dbReference>
<evidence type="ECO:0000313" key="5">
    <source>
        <dbReference type="Proteomes" id="UP000032180"/>
    </source>
</evidence>
<sequence length="377" mass="43095">MHSAMLLMSCLPILMHRCILTWATIDASMHGEKTHRPAAVDTWLRSPALDGLQELEFWYNRSSMCRQELQPVPASAFRFSSRFRVAIISQCIIPDSTAQTIHFPQLKKLSLEQVTISEDSIDRVIAGCLVLESLLLNRYSGFDCIRINSPTLRSVAISSGKLVIEDAPSLQRLIHLDLSRGLRVTVISAPKLETLGRLSYQCTTIAFGSTILEGSRVDCLTTVVHSVKVLSIFIYTLSLDMVIDLMKLFPCLEKLYIETLDSGEKNLWRRKHQSFIRCHQIRLKTIVLAHYRGIKSHINFAMFFVLNAPMLELMRFEVDFGQCSKRFIAWQHKVLQLKDRASRDAQFYFTNDSCLHDLTNNRHTPDLSIADPFECRC</sequence>
<feature type="chain" id="PRO_5002349189" evidence="1">
    <location>
        <begin position="24"/>
        <end position="377"/>
    </location>
</feature>
<reference evidence="4 5" key="1">
    <citation type="submission" date="2012-08" db="EMBL/GenBank/DDBJ databases">
        <title>Oryza genome evolution.</title>
        <authorList>
            <person name="Wing R.A."/>
        </authorList>
    </citation>
    <scope>NUCLEOTIDE SEQUENCE</scope>
</reference>
<dbReference type="HOGENOM" id="CLU_023151_0_1_1"/>
<dbReference type="Gene3D" id="3.80.10.10">
    <property type="entry name" value="Ribonuclease Inhibitor"/>
    <property type="match status" value="1"/>
</dbReference>
<feature type="domain" description="F-box/LRR-repeat protein 15/At3g58940/PEG3-like LRR" evidence="3">
    <location>
        <begin position="40"/>
        <end position="257"/>
    </location>
</feature>
<proteinExistence type="predicted"/>
<dbReference type="InterPro" id="IPR032675">
    <property type="entry name" value="LRR_dom_sf"/>
</dbReference>
<dbReference type="SUPFAM" id="SSF52047">
    <property type="entry name" value="RNI-like"/>
    <property type="match status" value="1"/>
</dbReference>
<reference evidence="4" key="3">
    <citation type="submission" date="2015-04" db="UniProtKB">
        <authorList>
            <consortium name="EnsemblPlants"/>
        </authorList>
    </citation>
    <scope>IDENTIFICATION</scope>
</reference>
<evidence type="ECO:0000259" key="2">
    <source>
        <dbReference type="Pfam" id="PF08387"/>
    </source>
</evidence>
<dbReference type="PANTHER" id="PTHR32141:SF179">
    <property type="entry name" value="F-BOX DOMAIN-CONTAINING PROTEIN"/>
    <property type="match status" value="1"/>
</dbReference>
<dbReference type="EnsemblPlants" id="LPERR07G08640.1">
    <property type="protein sequence ID" value="LPERR07G08640.1"/>
    <property type="gene ID" value="LPERR07G08640"/>
</dbReference>
<dbReference type="Pfam" id="PF08387">
    <property type="entry name" value="FBD"/>
    <property type="match status" value="1"/>
</dbReference>
<dbReference type="eggNOG" id="ENOG502RRNZ">
    <property type="taxonomic scope" value="Eukaryota"/>
</dbReference>
<evidence type="ECO:0000259" key="3">
    <source>
        <dbReference type="Pfam" id="PF24758"/>
    </source>
</evidence>
<protein>
    <submittedName>
        <fullName evidence="4">Uncharacterized protein</fullName>
    </submittedName>
</protein>
<keyword evidence="5" id="KW-1185">Reference proteome</keyword>
<feature type="signal peptide" evidence="1">
    <location>
        <begin position="1"/>
        <end position="23"/>
    </location>
</feature>
<keyword evidence="1" id="KW-0732">Signal</keyword>
<evidence type="ECO:0000313" key="4">
    <source>
        <dbReference type="EnsemblPlants" id="LPERR07G08640.1"/>
    </source>
</evidence>
<reference evidence="5" key="2">
    <citation type="submission" date="2013-12" db="EMBL/GenBank/DDBJ databases">
        <authorList>
            <person name="Yu Y."/>
            <person name="Lee S."/>
            <person name="de Baynast K."/>
            <person name="Wissotski M."/>
            <person name="Liu L."/>
            <person name="Talag J."/>
            <person name="Goicoechea J."/>
            <person name="Angelova A."/>
            <person name="Jetty R."/>
            <person name="Kudrna D."/>
            <person name="Golser W."/>
            <person name="Rivera L."/>
            <person name="Zhang J."/>
            <person name="Wing R."/>
        </authorList>
    </citation>
    <scope>NUCLEOTIDE SEQUENCE</scope>
</reference>